<dbReference type="InterPro" id="IPR035906">
    <property type="entry name" value="MetI-like_sf"/>
</dbReference>
<name>A0A429G6R3_9CREN</name>
<feature type="transmembrane region" description="Helical" evidence="5">
    <location>
        <begin position="426"/>
        <end position="451"/>
    </location>
</feature>
<proteinExistence type="inferred from homology"/>
<dbReference type="AlphaFoldDB" id="A0A429G6R3"/>
<protein>
    <submittedName>
        <fullName evidence="7">ABC transporter permease</fullName>
    </submittedName>
</protein>
<accession>A0A429G6R3</accession>
<organism evidence="7 8">
    <name type="scientific">Candidatus Korarchaeum cryptofilum</name>
    <dbReference type="NCBI Taxonomy" id="498846"/>
    <lineage>
        <taxon>Archaea</taxon>
        <taxon>Thermoproteota</taxon>
        <taxon>Candidatus Korarchaeia</taxon>
        <taxon>Candidatus Korarchaeales</taxon>
        <taxon>Candidatus Korarchaeaceae</taxon>
        <taxon>Candidatus Korarchaeum</taxon>
    </lineage>
</organism>
<dbReference type="Proteomes" id="UP000278149">
    <property type="component" value="Unassembled WGS sequence"/>
</dbReference>
<gene>
    <name evidence="7" type="ORF">D9Q81_02335</name>
</gene>
<evidence type="ECO:0000313" key="8">
    <source>
        <dbReference type="Proteomes" id="UP000278149"/>
    </source>
</evidence>
<feature type="transmembrane region" description="Helical" evidence="5">
    <location>
        <begin position="298"/>
        <end position="315"/>
    </location>
</feature>
<dbReference type="SUPFAM" id="SSF161098">
    <property type="entry name" value="MetI-like"/>
    <property type="match status" value="1"/>
</dbReference>
<evidence type="ECO:0000256" key="1">
    <source>
        <dbReference type="ARBA" id="ARBA00004141"/>
    </source>
</evidence>
<evidence type="ECO:0000313" key="7">
    <source>
        <dbReference type="EMBL" id="RSN69466.1"/>
    </source>
</evidence>
<dbReference type="GO" id="GO:0005886">
    <property type="term" value="C:plasma membrane"/>
    <property type="evidence" value="ECO:0007669"/>
    <property type="project" value="UniProtKB-SubCell"/>
</dbReference>
<feature type="transmembrane region" description="Helical" evidence="5">
    <location>
        <begin position="252"/>
        <end position="278"/>
    </location>
</feature>
<feature type="transmembrane region" description="Helical" evidence="5">
    <location>
        <begin position="354"/>
        <end position="371"/>
    </location>
</feature>
<evidence type="ECO:0000256" key="5">
    <source>
        <dbReference type="RuleBase" id="RU363032"/>
    </source>
</evidence>
<keyword evidence="2 5" id="KW-0812">Transmembrane</keyword>
<comment type="similarity">
    <text evidence="5">Belongs to the binding-protein-dependent transport system permease family.</text>
</comment>
<dbReference type="Gene3D" id="1.10.3720.10">
    <property type="entry name" value="MetI-like"/>
    <property type="match status" value="1"/>
</dbReference>
<comment type="caution">
    <text evidence="7">The sequence shown here is derived from an EMBL/GenBank/DDBJ whole genome shotgun (WGS) entry which is preliminary data.</text>
</comment>
<evidence type="ECO:0000256" key="4">
    <source>
        <dbReference type="ARBA" id="ARBA00023136"/>
    </source>
</evidence>
<reference evidence="7 8" key="1">
    <citation type="submission" date="2018-10" db="EMBL/GenBank/DDBJ databases">
        <title>Co-occurring genomic capacity for anaerobic methane metabolism and dissimilatory sulfite reduction discovered in the Korarchaeota.</title>
        <authorList>
            <person name="Mckay L.J."/>
            <person name="Dlakic M."/>
            <person name="Fields M.W."/>
            <person name="Delmont T.O."/>
            <person name="Eren A.M."/>
            <person name="Jay Z.J."/>
            <person name="Klingelsmith K.B."/>
            <person name="Rusch D.B."/>
            <person name="Inskeep W.P."/>
        </authorList>
    </citation>
    <scope>NUCLEOTIDE SEQUENCE [LARGE SCALE GENOMIC DNA]</scope>
    <source>
        <strain evidence="7 8">WS</strain>
    </source>
</reference>
<dbReference type="EMBL" id="RCOR01000018">
    <property type="protein sequence ID" value="RSN69466.1"/>
    <property type="molecule type" value="Genomic_DNA"/>
</dbReference>
<feature type="domain" description="ABC transmembrane type-1" evidence="6">
    <location>
        <begin position="260"/>
        <end position="448"/>
    </location>
</feature>
<dbReference type="InterPro" id="IPR000515">
    <property type="entry name" value="MetI-like"/>
</dbReference>
<feature type="transmembrane region" description="Helical" evidence="5">
    <location>
        <begin position="20"/>
        <end position="40"/>
    </location>
</feature>
<dbReference type="RefSeq" id="WP_125740994.1">
    <property type="nucleotide sequence ID" value="NZ_RCOR01000018.1"/>
</dbReference>
<dbReference type="GO" id="GO:0055085">
    <property type="term" value="P:transmembrane transport"/>
    <property type="evidence" value="ECO:0007669"/>
    <property type="project" value="InterPro"/>
</dbReference>
<feature type="transmembrane region" description="Helical" evidence="5">
    <location>
        <begin position="378"/>
        <end position="401"/>
    </location>
</feature>
<dbReference type="PANTHER" id="PTHR43839:SF1">
    <property type="entry name" value="OPPC IN A BINDING PROTEIN-DEPENDENT TRANSPORT SYSTEM"/>
    <property type="match status" value="1"/>
</dbReference>
<dbReference type="InterPro" id="IPR025966">
    <property type="entry name" value="OppC_N"/>
</dbReference>
<dbReference type="Pfam" id="PF00528">
    <property type="entry name" value="BPD_transp_1"/>
    <property type="match status" value="1"/>
</dbReference>
<feature type="transmembrane region" description="Helical" evidence="5">
    <location>
        <begin position="322"/>
        <end position="342"/>
    </location>
</feature>
<dbReference type="CDD" id="cd06261">
    <property type="entry name" value="TM_PBP2"/>
    <property type="match status" value="1"/>
</dbReference>
<dbReference type="PROSITE" id="PS50928">
    <property type="entry name" value="ABC_TM1"/>
    <property type="match status" value="1"/>
</dbReference>
<evidence type="ECO:0000256" key="3">
    <source>
        <dbReference type="ARBA" id="ARBA00022989"/>
    </source>
</evidence>
<keyword evidence="4 5" id="KW-0472">Membrane</keyword>
<evidence type="ECO:0000256" key="2">
    <source>
        <dbReference type="ARBA" id="ARBA00022692"/>
    </source>
</evidence>
<evidence type="ECO:0000259" key="6">
    <source>
        <dbReference type="PROSITE" id="PS50928"/>
    </source>
</evidence>
<comment type="subcellular location">
    <subcellularLocation>
        <location evidence="5">Cell membrane</location>
        <topology evidence="5">Multi-pass membrane protein</topology>
    </subcellularLocation>
    <subcellularLocation>
        <location evidence="1">Membrane</location>
        <topology evidence="1">Multi-pass membrane protein</topology>
    </subcellularLocation>
</comment>
<keyword evidence="3 5" id="KW-1133">Transmembrane helix</keyword>
<dbReference type="Pfam" id="PF12911">
    <property type="entry name" value="OppC_N"/>
    <property type="match status" value="1"/>
</dbReference>
<sequence length="462" mass="52040">MSVSEYTLKGIFKELMRYKSALVGLAILVFLVALSLYALIFTPYAQAGEIWNDQNRWLAYPRNAAPEWYNFFSSKKLPPSILIGEGLPNHKSEEAEREGHRVITYLDSFTYNYDDFPSELVLLINTTYSGSPPTVKVYWVKPSGEELNLSVYRPRNISESIYISNNLILERDLEEYAIDKLGFTPNYTITIPVALFMEYKGEPTVMKGNYTVRIEVTLYNRSDTFSYRLLMHGKVYGIAGTDIYRRPLEIGLIWGAPIALSFGIVASVTITFANLILAAISGYYGGKIDSLIQRLTEIYMIIPFVPFIVTISILYGLDIWRLLLIVIILSILGTPVKTYRVWVMQLKTSPYVEAAIAYGASNLRIIALYILPRILPPVVPSLVLSIPSYVFLEAALAILGLSDPKVVSWGRIIEESFAGGAVYKGYYHWVLIPSAMLILTAISFALIGLALDRIVNPRLREM</sequence>
<dbReference type="PANTHER" id="PTHR43839">
    <property type="entry name" value="OPPC IN A BINDING PROTEIN-DEPENDENT TRANSPORT SYSTEM"/>
    <property type="match status" value="1"/>
</dbReference>
<keyword evidence="5" id="KW-0813">Transport</keyword>